<evidence type="ECO:0000256" key="2">
    <source>
        <dbReference type="ARBA" id="ARBA00023002"/>
    </source>
</evidence>
<dbReference type="Pfam" id="PF01408">
    <property type="entry name" value="GFO_IDH_MocA"/>
    <property type="match status" value="1"/>
</dbReference>
<dbReference type="Proteomes" id="UP001501169">
    <property type="component" value="Unassembled WGS sequence"/>
</dbReference>
<dbReference type="SUPFAM" id="SSF51735">
    <property type="entry name" value="NAD(P)-binding Rossmann-fold domains"/>
    <property type="match status" value="1"/>
</dbReference>
<dbReference type="InterPro" id="IPR000683">
    <property type="entry name" value="Gfo/Idh/MocA-like_OxRdtase_N"/>
</dbReference>
<comment type="similarity">
    <text evidence="1">Belongs to the Gfo/Idh/MocA family.</text>
</comment>
<evidence type="ECO:0000313" key="5">
    <source>
        <dbReference type="EMBL" id="GAA0554234.1"/>
    </source>
</evidence>
<dbReference type="InterPro" id="IPR036291">
    <property type="entry name" value="NAD(P)-bd_dom_sf"/>
</dbReference>
<evidence type="ECO:0000259" key="4">
    <source>
        <dbReference type="Pfam" id="PF22725"/>
    </source>
</evidence>
<dbReference type="Gene3D" id="3.40.50.720">
    <property type="entry name" value="NAD(P)-binding Rossmann-like Domain"/>
    <property type="match status" value="1"/>
</dbReference>
<dbReference type="EMBL" id="BAAAEO010000003">
    <property type="protein sequence ID" value="GAA0554234.1"/>
    <property type="molecule type" value="Genomic_DNA"/>
</dbReference>
<protein>
    <submittedName>
        <fullName evidence="5">Gfo/Idh/MocA family oxidoreductase</fullName>
    </submittedName>
</protein>
<dbReference type="InterPro" id="IPR055170">
    <property type="entry name" value="GFO_IDH_MocA-like_dom"/>
</dbReference>
<dbReference type="Pfam" id="PF22725">
    <property type="entry name" value="GFO_IDH_MocA_C3"/>
    <property type="match status" value="1"/>
</dbReference>
<gene>
    <name evidence="5" type="ORF">GCM10009098_22570</name>
</gene>
<reference evidence="6" key="1">
    <citation type="journal article" date="2019" name="Int. J. Syst. Evol. Microbiol.">
        <title>The Global Catalogue of Microorganisms (GCM) 10K type strain sequencing project: providing services to taxonomists for standard genome sequencing and annotation.</title>
        <authorList>
            <consortium name="The Broad Institute Genomics Platform"/>
            <consortium name="The Broad Institute Genome Sequencing Center for Infectious Disease"/>
            <person name="Wu L."/>
            <person name="Ma J."/>
        </authorList>
    </citation>
    <scope>NUCLEOTIDE SEQUENCE [LARGE SCALE GENOMIC DNA]</scope>
    <source>
        <strain evidence="6">JCM 14331</strain>
    </source>
</reference>
<comment type="caution">
    <text evidence="5">The sequence shown here is derived from an EMBL/GenBank/DDBJ whole genome shotgun (WGS) entry which is preliminary data.</text>
</comment>
<feature type="domain" description="Gfo/Idh/MocA-like oxidoreductase N-terminal" evidence="3">
    <location>
        <begin position="2"/>
        <end position="119"/>
    </location>
</feature>
<dbReference type="InterPro" id="IPR050984">
    <property type="entry name" value="Gfo/Idh/MocA_domain"/>
</dbReference>
<keyword evidence="2" id="KW-0560">Oxidoreductase</keyword>
<accession>A0ABP3NVG4</accession>
<dbReference type="RefSeq" id="WP_226766997.1">
    <property type="nucleotide sequence ID" value="NZ_BAAAEO010000003.1"/>
</dbReference>
<dbReference type="SUPFAM" id="SSF55347">
    <property type="entry name" value="Glyceraldehyde-3-phosphate dehydrogenase-like, C-terminal domain"/>
    <property type="match status" value="1"/>
</dbReference>
<evidence type="ECO:0000259" key="3">
    <source>
        <dbReference type="Pfam" id="PF01408"/>
    </source>
</evidence>
<dbReference type="PANTHER" id="PTHR22604">
    <property type="entry name" value="OXIDOREDUCTASES"/>
    <property type="match status" value="1"/>
</dbReference>
<dbReference type="Gene3D" id="3.30.360.10">
    <property type="entry name" value="Dihydrodipicolinate Reductase, domain 2"/>
    <property type="match status" value="1"/>
</dbReference>
<keyword evidence="6" id="KW-1185">Reference proteome</keyword>
<evidence type="ECO:0000256" key="1">
    <source>
        <dbReference type="ARBA" id="ARBA00010928"/>
    </source>
</evidence>
<dbReference type="PANTHER" id="PTHR22604:SF105">
    <property type="entry name" value="TRANS-1,2-DIHYDROBENZENE-1,2-DIOL DEHYDROGENASE"/>
    <property type="match status" value="1"/>
</dbReference>
<feature type="domain" description="GFO/IDH/MocA-like oxidoreductase" evidence="4">
    <location>
        <begin position="131"/>
        <end position="256"/>
    </location>
</feature>
<name>A0ABP3NVG4_9GAMM</name>
<proteinExistence type="inferred from homology"/>
<evidence type="ECO:0000313" key="6">
    <source>
        <dbReference type="Proteomes" id="UP001501169"/>
    </source>
</evidence>
<organism evidence="5 6">
    <name type="scientific">Rheinheimera aquimaris</name>
    <dbReference type="NCBI Taxonomy" id="412437"/>
    <lineage>
        <taxon>Bacteria</taxon>
        <taxon>Pseudomonadati</taxon>
        <taxon>Pseudomonadota</taxon>
        <taxon>Gammaproteobacteria</taxon>
        <taxon>Chromatiales</taxon>
        <taxon>Chromatiaceae</taxon>
        <taxon>Rheinheimera</taxon>
    </lineage>
</organism>
<sequence length="341" mass="37180">MIRIGLLGASRIADKAIFQVLPLLNGFTVQAVAASNKAKAQAYADIYPINHVAENYQALVARDDIDVIYNALPPSEHAHWTIQALQHGKHVLCEKPFAMDATEAGNMVQAAEVSGKLLLEAFHYRFHPLFVEVLTLVQSGVIGPLLHLRGNFSVRIPYFAGSLRHEAALGGGAMMDLGCYPLHWVRTVMGSEPVVQSAGCIRSVTAEGGAQIDVTMQARLKFDNAVVADIGCSMAEHLSRMPDTSLVLEGQNGQIEVSGLITPHLANNIKLTTADTERQYSVPGHSTYYYQLLHLRDCLLGNAMPLTGGKDAINNMQLLDQIYQQAGLLSRGLCRQQRGRQ</sequence>